<name>A0A916SBM6_9BURK</name>
<sequence length="90" mass="9889">MSHQSISLREANQNFSRVIAAVERGEVFAITRRGHEVARLVPWNHAADAAPDSSATGKNPLADAALAERMRRLEILVDKLLFALSEPAKK</sequence>
<dbReference type="AlphaFoldDB" id="A0A916SBM6"/>
<accession>A0A916SBM6</accession>
<dbReference type="SUPFAM" id="SSF143120">
    <property type="entry name" value="YefM-like"/>
    <property type="match status" value="1"/>
</dbReference>
<organism evidence="3 4">
    <name type="scientific">Polaromonas eurypsychrophila</name>
    <dbReference type="NCBI Taxonomy" id="1614635"/>
    <lineage>
        <taxon>Bacteria</taxon>
        <taxon>Pseudomonadati</taxon>
        <taxon>Pseudomonadota</taxon>
        <taxon>Betaproteobacteria</taxon>
        <taxon>Burkholderiales</taxon>
        <taxon>Comamonadaceae</taxon>
        <taxon>Polaromonas</taxon>
    </lineage>
</organism>
<gene>
    <name evidence="3" type="ORF">GCM10011496_12700</name>
</gene>
<evidence type="ECO:0000313" key="4">
    <source>
        <dbReference type="Proteomes" id="UP000620596"/>
    </source>
</evidence>
<dbReference type="InterPro" id="IPR036165">
    <property type="entry name" value="YefM-like_sf"/>
</dbReference>
<reference evidence="3" key="2">
    <citation type="submission" date="2020-09" db="EMBL/GenBank/DDBJ databases">
        <authorList>
            <person name="Sun Q."/>
            <person name="Zhou Y."/>
        </authorList>
    </citation>
    <scope>NUCLEOTIDE SEQUENCE</scope>
    <source>
        <strain evidence="3">CGMCC 1.15322</strain>
    </source>
</reference>
<protein>
    <recommendedName>
        <fullName evidence="2">Antitoxin</fullName>
    </recommendedName>
</protein>
<comment type="similarity">
    <text evidence="1 2">Belongs to the phD/YefM antitoxin family.</text>
</comment>
<dbReference type="RefSeq" id="WP_229676223.1">
    <property type="nucleotide sequence ID" value="NZ_BMIG01000003.1"/>
</dbReference>
<reference evidence="3" key="1">
    <citation type="journal article" date="2014" name="Int. J. Syst. Evol. Microbiol.">
        <title>Complete genome sequence of Corynebacterium casei LMG S-19264T (=DSM 44701T), isolated from a smear-ripened cheese.</title>
        <authorList>
            <consortium name="US DOE Joint Genome Institute (JGI-PGF)"/>
            <person name="Walter F."/>
            <person name="Albersmeier A."/>
            <person name="Kalinowski J."/>
            <person name="Ruckert C."/>
        </authorList>
    </citation>
    <scope>NUCLEOTIDE SEQUENCE</scope>
    <source>
        <strain evidence="3">CGMCC 1.15322</strain>
    </source>
</reference>
<dbReference type="NCBIfam" id="TIGR01552">
    <property type="entry name" value="phd_fam"/>
    <property type="match status" value="1"/>
</dbReference>
<evidence type="ECO:0000313" key="3">
    <source>
        <dbReference type="EMBL" id="GGA93159.1"/>
    </source>
</evidence>
<dbReference type="Proteomes" id="UP000620596">
    <property type="component" value="Unassembled WGS sequence"/>
</dbReference>
<comment type="caution">
    <text evidence="3">The sequence shown here is derived from an EMBL/GenBank/DDBJ whole genome shotgun (WGS) entry which is preliminary data.</text>
</comment>
<dbReference type="EMBL" id="BMIG01000003">
    <property type="protein sequence ID" value="GGA93159.1"/>
    <property type="molecule type" value="Genomic_DNA"/>
</dbReference>
<dbReference type="Pfam" id="PF02604">
    <property type="entry name" value="PhdYeFM_antitox"/>
    <property type="match status" value="1"/>
</dbReference>
<dbReference type="Gene3D" id="3.40.1620.10">
    <property type="entry name" value="YefM-like domain"/>
    <property type="match status" value="1"/>
</dbReference>
<comment type="function">
    <text evidence="2">Antitoxin component of a type II toxin-antitoxin (TA) system.</text>
</comment>
<keyword evidence="4" id="KW-1185">Reference proteome</keyword>
<dbReference type="InterPro" id="IPR006442">
    <property type="entry name" value="Antitoxin_Phd/YefM"/>
</dbReference>
<proteinExistence type="inferred from homology"/>
<evidence type="ECO:0000256" key="2">
    <source>
        <dbReference type="RuleBase" id="RU362080"/>
    </source>
</evidence>
<evidence type="ECO:0000256" key="1">
    <source>
        <dbReference type="ARBA" id="ARBA00009981"/>
    </source>
</evidence>